<accession>A0ABN0ZHI8</accession>
<evidence type="ECO:0000313" key="1">
    <source>
        <dbReference type="EMBL" id="GAA0447932.1"/>
    </source>
</evidence>
<dbReference type="Proteomes" id="UP001501459">
    <property type="component" value="Unassembled WGS sequence"/>
</dbReference>
<sequence length="49" mass="5598">MKNMKDLGDTHITTQYLGKINQKYDANASVFEYNKGEEDEKEEEGAADQ</sequence>
<gene>
    <name evidence="1" type="ORF">GCM10008983_27530</name>
</gene>
<dbReference type="EMBL" id="BAAADM010000056">
    <property type="protein sequence ID" value="GAA0447932.1"/>
    <property type="molecule type" value="Genomic_DNA"/>
</dbReference>
<protein>
    <submittedName>
        <fullName evidence="1">Uncharacterized protein</fullName>
    </submittedName>
</protein>
<proteinExistence type="predicted"/>
<comment type="caution">
    <text evidence="1">The sequence shown here is derived from an EMBL/GenBank/DDBJ whole genome shotgun (WGS) entry which is preliminary data.</text>
</comment>
<evidence type="ECO:0000313" key="2">
    <source>
        <dbReference type="Proteomes" id="UP001501459"/>
    </source>
</evidence>
<organism evidence="1 2">
    <name type="scientific">Lentibacillus halophilus</name>
    <dbReference type="NCBI Taxonomy" id="295065"/>
    <lineage>
        <taxon>Bacteria</taxon>
        <taxon>Bacillati</taxon>
        <taxon>Bacillota</taxon>
        <taxon>Bacilli</taxon>
        <taxon>Bacillales</taxon>
        <taxon>Bacillaceae</taxon>
        <taxon>Lentibacillus</taxon>
    </lineage>
</organism>
<reference evidence="1 2" key="1">
    <citation type="journal article" date="2019" name="Int. J. Syst. Evol. Microbiol.">
        <title>The Global Catalogue of Microorganisms (GCM) 10K type strain sequencing project: providing services to taxonomists for standard genome sequencing and annotation.</title>
        <authorList>
            <consortium name="The Broad Institute Genomics Platform"/>
            <consortium name="The Broad Institute Genome Sequencing Center for Infectious Disease"/>
            <person name="Wu L."/>
            <person name="Ma J."/>
        </authorList>
    </citation>
    <scope>NUCLEOTIDE SEQUENCE [LARGE SCALE GENOMIC DNA]</scope>
    <source>
        <strain evidence="1 2">JCM 12149</strain>
    </source>
</reference>
<keyword evidence="2" id="KW-1185">Reference proteome</keyword>
<name>A0ABN0ZHI8_9BACI</name>